<gene>
    <name evidence="1" type="primary">217</name>
</gene>
<name>G3BM83_9CAUD</name>
<dbReference type="KEGG" id="vg:11258198"/>
<accession>G3BM83</accession>
<dbReference type="Proteomes" id="UP000008530">
    <property type="component" value="Segment"/>
</dbReference>
<protein>
    <submittedName>
        <fullName evidence="1">Uncharacterized protein 217</fullName>
    </submittedName>
</protein>
<dbReference type="GeneID" id="11258198"/>
<proteinExistence type="predicted"/>
<organism evidence="1 2">
    <name type="scientific">Salmonella phage PVPSE1</name>
    <dbReference type="NCBI Taxonomy" id="889338"/>
    <lineage>
        <taxon>Viruses</taxon>
        <taxon>Duplodnaviria</taxon>
        <taxon>Heunggongvirae</taxon>
        <taxon>Uroviricota</taxon>
        <taxon>Caudoviricetes</taxon>
        <taxon>Vequintavirinae</taxon>
        <taxon>Seunavirus</taxon>
        <taxon>Seunavirus PVPSE1</taxon>
    </lineage>
</organism>
<keyword evidence="2" id="KW-1185">Reference proteome</keyword>
<dbReference type="OrthoDB" id="27308at10239"/>
<dbReference type="EMBL" id="GU070616">
    <property type="protein sequence ID" value="ADP02613.1"/>
    <property type="molecule type" value="Genomic_DNA"/>
</dbReference>
<reference evidence="1 2" key="1">
    <citation type="journal article" date="2011" name="J. Virol.">
        <title>Genomic and proteomic characterization of the broad host range Salmonella phage PVP-SE1 - The creation of a new phage genus.</title>
        <authorList>
            <person name="Santos S.B."/>
            <person name="Kropinski A.M."/>
            <person name="Ceyssens P.J."/>
            <person name="Ackermann H.W."/>
            <person name="Villegas A."/>
            <person name="Lavigne R."/>
            <person name="Krylov V.N."/>
            <person name="Carvalho C.M."/>
            <person name="Ferreira E.C."/>
            <person name="Azeredo J."/>
        </authorList>
    </citation>
    <scope>NUCLEOTIDE SEQUENCE [LARGE SCALE GENOMIC DNA]</scope>
    <source>
        <strain evidence="1">PVP-SE1</strain>
    </source>
</reference>
<dbReference type="RefSeq" id="YP_004894024.1">
    <property type="nucleotide sequence ID" value="NC_016071.1"/>
</dbReference>
<evidence type="ECO:0000313" key="2">
    <source>
        <dbReference type="Proteomes" id="UP000008530"/>
    </source>
</evidence>
<evidence type="ECO:0000313" key="1">
    <source>
        <dbReference type="EMBL" id="ADP02613.1"/>
    </source>
</evidence>
<sequence>MYEHILGRPATAPEQKMLDHGFKPAIVVGEGVMIIDEAHSGKVDAIVLFAVPPTPYEPRPKLAWGFRVEGRDYFVEEKELIRIQK</sequence>